<evidence type="ECO:0000256" key="19">
    <source>
        <dbReference type="ARBA" id="ARBA00047588"/>
    </source>
</evidence>
<comment type="catalytic activity">
    <reaction evidence="13">
        <text>(5Z,8Z,11Z,14Z)-eicosatetraenoyl-CoA + H2O = (5Z,8Z,11Z,14Z)-eicosatetraenoate + CoA + H(+)</text>
        <dbReference type="Rhea" id="RHEA:40151"/>
        <dbReference type="ChEBI" id="CHEBI:15377"/>
        <dbReference type="ChEBI" id="CHEBI:15378"/>
        <dbReference type="ChEBI" id="CHEBI:32395"/>
        <dbReference type="ChEBI" id="CHEBI:57287"/>
        <dbReference type="ChEBI" id="CHEBI:57368"/>
    </reaction>
    <physiologicalReaction direction="left-to-right" evidence="13">
        <dbReference type="Rhea" id="RHEA:40152"/>
    </physiologicalReaction>
</comment>
<keyword evidence="12" id="KW-0966">Cell projection</keyword>
<evidence type="ECO:0000256" key="16">
    <source>
        <dbReference type="ARBA" id="ARBA00038848"/>
    </source>
</evidence>
<evidence type="ECO:0000256" key="9">
    <source>
        <dbReference type="ARBA" id="ARBA00022946"/>
    </source>
</evidence>
<dbReference type="AlphaFoldDB" id="A0A7X4RUJ0"/>
<evidence type="ECO:0000256" key="17">
    <source>
        <dbReference type="ARBA" id="ARBA00040123"/>
    </source>
</evidence>
<evidence type="ECO:0000256" key="14">
    <source>
        <dbReference type="ARBA" id="ARBA00037002"/>
    </source>
</evidence>
<dbReference type="Proteomes" id="UP000462621">
    <property type="component" value="Unassembled WGS sequence"/>
</dbReference>
<evidence type="ECO:0000256" key="23">
    <source>
        <dbReference type="ARBA" id="ARBA00048180"/>
    </source>
</evidence>
<comment type="caution">
    <text evidence="25">The sequence shown here is derived from an EMBL/GenBank/DDBJ whole genome shotgun (WGS) entry which is preliminary data.</text>
</comment>
<keyword evidence="10" id="KW-0443">Lipid metabolism</keyword>
<keyword evidence="6" id="KW-0053">Apoptosis</keyword>
<dbReference type="GO" id="GO:0016020">
    <property type="term" value="C:membrane"/>
    <property type="evidence" value="ECO:0007669"/>
    <property type="project" value="UniProtKB-SubCell"/>
</dbReference>
<evidence type="ECO:0000256" key="7">
    <source>
        <dbReference type="ARBA" id="ARBA00022801"/>
    </source>
</evidence>
<evidence type="ECO:0000256" key="4">
    <source>
        <dbReference type="ARBA" id="ARBA00022475"/>
    </source>
</evidence>
<comment type="catalytic activity">
    <reaction evidence="14">
        <text>(9Z)-octadecenoyl-CoA + H2O = (9Z)-octadecenoate + CoA + H(+)</text>
        <dbReference type="Rhea" id="RHEA:40139"/>
        <dbReference type="ChEBI" id="CHEBI:15377"/>
        <dbReference type="ChEBI" id="CHEBI:15378"/>
        <dbReference type="ChEBI" id="CHEBI:30823"/>
        <dbReference type="ChEBI" id="CHEBI:57287"/>
        <dbReference type="ChEBI" id="CHEBI:57387"/>
    </reaction>
    <physiologicalReaction direction="left-to-right" evidence="14">
        <dbReference type="Rhea" id="RHEA:40140"/>
    </physiologicalReaction>
</comment>
<dbReference type="GO" id="GO:0005737">
    <property type="term" value="C:cytoplasm"/>
    <property type="evidence" value="ECO:0007669"/>
    <property type="project" value="UniProtKB-SubCell"/>
</dbReference>
<evidence type="ECO:0000256" key="12">
    <source>
        <dbReference type="ARBA" id="ARBA00023273"/>
    </source>
</evidence>
<dbReference type="Gene3D" id="3.10.129.10">
    <property type="entry name" value="Hotdog Thioesterase"/>
    <property type="match status" value="1"/>
</dbReference>
<proteinExistence type="inferred from homology"/>
<gene>
    <name evidence="25" type="ORF">F9817_12030</name>
</gene>
<keyword evidence="9" id="KW-0809">Transit peptide</keyword>
<dbReference type="EMBL" id="WEKT01000020">
    <property type="protein sequence ID" value="MZI93921.1"/>
    <property type="molecule type" value="Genomic_DNA"/>
</dbReference>
<evidence type="ECO:0000256" key="1">
    <source>
        <dbReference type="ARBA" id="ARBA00004170"/>
    </source>
</evidence>
<accession>A0A7X4RUJ0</accession>
<dbReference type="Pfam" id="PF03061">
    <property type="entry name" value="4HBT"/>
    <property type="match status" value="1"/>
</dbReference>
<evidence type="ECO:0000256" key="2">
    <source>
        <dbReference type="ARBA" id="ARBA00004496"/>
    </source>
</evidence>
<evidence type="ECO:0000313" key="25">
    <source>
        <dbReference type="EMBL" id="MZI93921.1"/>
    </source>
</evidence>
<reference evidence="25 26" key="1">
    <citation type="submission" date="2019-10" db="EMBL/GenBank/DDBJ databases">
        <title>Vibrio sp. nov. isolated from a shrimp pond.</title>
        <authorList>
            <person name="Gomez-Gil B."/>
            <person name="Enciso-Ibarra J."/>
            <person name="Enciso-Ibarra K."/>
            <person name="Bolan-Mejia C."/>
        </authorList>
    </citation>
    <scope>NUCLEOTIDE SEQUENCE [LARGE SCALE GENOMIC DNA]</scope>
    <source>
        <strain evidence="25 26">CAIM 722</strain>
    </source>
</reference>
<dbReference type="PANTHER" id="PTHR12418:SF19">
    <property type="entry name" value="ACYL-COENZYME A THIOESTERASE THEM4"/>
    <property type="match status" value="1"/>
</dbReference>
<evidence type="ECO:0000256" key="13">
    <source>
        <dbReference type="ARBA" id="ARBA00035852"/>
    </source>
</evidence>
<dbReference type="GO" id="GO:0016790">
    <property type="term" value="F:thiolester hydrolase activity"/>
    <property type="evidence" value="ECO:0007669"/>
    <property type="project" value="UniProtKB-ARBA"/>
</dbReference>
<keyword evidence="5" id="KW-0963">Cytoplasm</keyword>
<evidence type="ECO:0000256" key="20">
    <source>
        <dbReference type="ARBA" id="ARBA00047734"/>
    </source>
</evidence>
<evidence type="ECO:0000256" key="10">
    <source>
        <dbReference type="ARBA" id="ARBA00023098"/>
    </source>
</evidence>
<dbReference type="InterPro" id="IPR006683">
    <property type="entry name" value="Thioestr_dom"/>
</dbReference>
<dbReference type="PANTHER" id="PTHR12418">
    <property type="entry name" value="ACYL-COENZYME A THIOESTERASE THEM4"/>
    <property type="match status" value="1"/>
</dbReference>
<keyword evidence="26" id="KW-1185">Reference proteome</keyword>
<comment type="similarity">
    <text evidence="15">Belongs to the THEM4/THEM5 thioesterase family.</text>
</comment>
<feature type="domain" description="Thioesterase" evidence="24">
    <location>
        <begin position="53"/>
        <end position="116"/>
    </location>
</feature>
<keyword evidence="7" id="KW-0378">Hydrolase</keyword>
<dbReference type="EC" id="3.1.2.2" evidence="16"/>
<evidence type="ECO:0000256" key="8">
    <source>
        <dbReference type="ARBA" id="ARBA00022832"/>
    </source>
</evidence>
<evidence type="ECO:0000259" key="24">
    <source>
        <dbReference type="Pfam" id="PF03061"/>
    </source>
</evidence>
<dbReference type="GO" id="GO:0006631">
    <property type="term" value="P:fatty acid metabolic process"/>
    <property type="evidence" value="ECO:0007669"/>
    <property type="project" value="UniProtKB-KW"/>
</dbReference>
<keyword evidence="4" id="KW-1003">Cell membrane</keyword>
<evidence type="ECO:0000256" key="21">
    <source>
        <dbReference type="ARBA" id="ARBA00047969"/>
    </source>
</evidence>
<evidence type="ECO:0000256" key="5">
    <source>
        <dbReference type="ARBA" id="ARBA00022490"/>
    </source>
</evidence>
<comment type="catalytic activity">
    <reaction evidence="20">
        <text>hexadecanoyl-CoA + H2O = hexadecanoate + CoA + H(+)</text>
        <dbReference type="Rhea" id="RHEA:16645"/>
        <dbReference type="ChEBI" id="CHEBI:7896"/>
        <dbReference type="ChEBI" id="CHEBI:15377"/>
        <dbReference type="ChEBI" id="CHEBI:15378"/>
        <dbReference type="ChEBI" id="CHEBI:57287"/>
        <dbReference type="ChEBI" id="CHEBI:57379"/>
        <dbReference type="EC" id="3.1.2.2"/>
    </reaction>
    <physiologicalReaction direction="left-to-right" evidence="20">
        <dbReference type="Rhea" id="RHEA:16646"/>
    </physiologicalReaction>
</comment>
<dbReference type="InterPro" id="IPR029069">
    <property type="entry name" value="HotDog_dom_sf"/>
</dbReference>
<dbReference type="RefSeq" id="WP_161155833.1">
    <property type="nucleotide sequence ID" value="NZ_WEKT01000020.1"/>
</dbReference>
<comment type="catalytic activity">
    <reaction evidence="21">
        <text>decanoyl-CoA + H2O = decanoate + CoA + H(+)</text>
        <dbReference type="Rhea" id="RHEA:40059"/>
        <dbReference type="ChEBI" id="CHEBI:15377"/>
        <dbReference type="ChEBI" id="CHEBI:15378"/>
        <dbReference type="ChEBI" id="CHEBI:27689"/>
        <dbReference type="ChEBI" id="CHEBI:57287"/>
        <dbReference type="ChEBI" id="CHEBI:61430"/>
    </reaction>
    <physiologicalReaction direction="left-to-right" evidence="21">
        <dbReference type="Rhea" id="RHEA:40060"/>
    </physiologicalReaction>
</comment>
<comment type="subcellular location">
    <subcellularLocation>
        <location evidence="3">Cell projection</location>
        <location evidence="3">Ruffle membrane</location>
    </subcellularLocation>
    <subcellularLocation>
        <location evidence="2">Cytoplasm</location>
    </subcellularLocation>
    <subcellularLocation>
        <location evidence="1">Membrane</location>
        <topology evidence="1">Peripheral membrane protein</topology>
    </subcellularLocation>
</comment>
<dbReference type="InterPro" id="IPR052365">
    <property type="entry name" value="THEM4/THEM5_acyl-CoA_thioest"/>
</dbReference>
<evidence type="ECO:0000256" key="15">
    <source>
        <dbReference type="ARBA" id="ARBA00038456"/>
    </source>
</evidence>
<name>A0A7X4RUJ0_9VIBR</name>
<evidence type="ECO:0000256" key="11">
    <source>
        <dbReference type="ARBA" id="ARBA00023136"/>
    </source>
</evidence>
<protein>
    <recommendedName>
        <fullName evidence="17">Acyl-coenzyme A thioesterase THEM4</fullName>
        <ecNumber evidence="16">3.1.2.2</ecNumber>
    </recommendedName>
    <alternativeName>
        <fullName evidence="18">Thioesterase superfamily member 4</fullName>
    </alternativeName>
</protein>
<sequence length="136" mass="14975">MAAVVNINTAINSIEKPNECRDVLELNLPFTQTAPLAVKSQYIIEEQFQGYKGILHGGIAATLLDTAMVSCLNQAGIMAMTVELTMRYHSTIHISDLVIIEASVEKERHRILHMTASLLVNDQCCVSAKAKFMRTG</sequence>
<comment type="catalytic activity">
    <reaction evidence="19">
        <text>octanoyl-CoA + H2O = octanoate + CoA + H(+)</text>
        <dbReference type="Rhea" id="RHEA:30143"/>
        <dbReference type="ChEBI" id="CHEBI:15377"/>
        <dbReference type="ChEBI" id="CHEBI:15378"/>
        <dbReference type="ChEBI" id="CHEBI:25646"/>
        <dbReference type="ChEBI" id="CHEBI:57287"/>
        <dbReference type="ChEBI" id="CHEBI:57386"/>
    </reaction>
    <physiologicalReaction direction="left-to-right" evidence="19">
        <dbReference type="Rhea" id="RHEA:30144"/>
    </physiologicalReaction>
</comment>
<dbReference type="CDD" id="cd03443">
    <property type="entry name" value="PaaI_thioesterase"/>
    <property type="match status" value="1"/>
</dbReference>
<evidence type="ECO:0000256" key="6">
    <source>
        <dbReference type="ARBA" id="ARBA00022703"/>
    </source>
</evidence>
<comment type="catalytic activity">
    <reaction evidence="23">
        <text>tetradecanoyl-CoA + H2O = tetradecanoate + CoA + H(+)</text>
        <dbReference type="Rhea" id="RHEA:40119"/>
        <dbReference type="ChEBI" id="CHEBI:15377"/>
        <dbReference type="ChEBI" id="CHEBI:15378"/>
        <dbReference type="ChEBI" id="CHEBI:30807"/>
        <dbReference type="ChEBI" id="CHEBI:57287"/>
        <dbReference type="ChEBI" id="CHEBI:57385"/>
    </reaction>
    <physiologicalReaction direction="left-to-right" evidence="23">
        <dbReference type="Rhea" id="RHEA:40120"/>
    </physiologicalReaction>
</comment>
<keyword evidence="11" id="KW-0472">Membrane</keyword>
<evidence type="ECO:0000313" key="26">
    <source>
        <dbReference type="Proteomes" id="UP000462621"/>
    </source>
</evidence>
<dbReference type="SUPFAM" id="SSF54637">
    <property type="entry name" value="Thioesterase/thiol ester dehydrase-isomerase"/>
    <property type="match status" value="1"/>
</dbReference>
<organism evidence="25 26">
    <name type="scientific">Vibrio eleionomae</name>
    <dbReference type="NCBI Taxonomy" id="2653505"/>
    <lineage>
        <taxon>Bacteria</taxon>
        <taxon>Pseudomonadati</taxon>
        <taxon>Pseudomonadota</taxon>
        <taxon>Gammaproteobacteria</taxon>
        <taxon>Vibrionales</taxon>
        <taxon>Vibrionaceae</taxon>
        <taxon>Vibrio</taxon>
    </lineage>
</organism>
<keyword evidence="8" id="KW-0276">Fatty acid metabolism</keyword>
<comment type="catalytic activity">
    <reaction evidence="22">
        <text>dodecanoyl-CoA + H2O = dodecanoate + CoA + H(+)</text>
        <dbReference type="Rhea" id="RHEA:30135"/>
        <dbReference type="ChEBI" id="CHEBI:15377"/>
        <dbReference type="ChEBI" id="CHEBI:15378"/>
        <dbReference type="ChEBI" id="CHEBI:18262"/>
        <dbReference type="ChEBI" id="CHEBI:57287"/>
        <dbReference type="ChEBI" id="CHEBI:57375"/>
    </reaction>
    <physiologicalReaction direction="left-to-right" evidence="22">
        <dbReference type="Rhea" id="RHEA:30136"/>
    </physiologicalReaction>
</comment>
<evidence type="ECO:0000256" key="18">
    <source>
        <dbReference type="ARBA" id="ARBA00043210"/>
    </source>
</evidence>
<evidence type="ECO:0000256" key="3">
    <source>
        <dbReference type="ARBA" id="ARBA00004632"/>
    </source>
</evidence>
<evidence type="ECO:0000256" key="22">
    <source>
        <dbReference type="ARBA" id="ARBA00048074"/>
    </source>
</evidence>